<keyword evidence="2" id="KW-1185">Reference proteome</keyword>
<reference evidence="1 2" key="2">
    <citation type="submission" date="2020-05" db="EMBL/GenBank/DDBJ databases">
        <title>Draft genome sequence of Desulfovibrio sp. strainFSS-1.</title>
        <authorList>
            <person name="Shimoshige H."/>
            <person name="Kobayashi H."/>
            <person name="Maekawa T."/>
        </authorList>
    </citation>
    <scope>NUCLEOTIDE SEQUENCE [LARGE SCALE GENOMIC DNA]</scope>
    <source>
        <strain evidence="1 2">SIID29052-01</strain>
    </source>
</reference>
<protein>
    <submittedName>
        <fullName evidence="1">Uncharacterized protein</fullName>
    </submittedName>
</protein>
<gene>
    <name evidence="1" type="ORF">NNJEOMEG_03787</name>
</gene>
<reference evidence="1 2" key="1">
    <citation type="submission" date="2020-04" db="EMBL/GenBank/DDBJ databases">
        <authorList>
            <consortium name="Desulfovibrio sp. FSS-1 genome sequencing consortium"/>
            <person name="Shimoshige H."/>
            <person name="Kobayashi H."/>
            <person name="Maekawa T."/>
        </authorList>
    </citation>
    <scope>NUCLEOTIDE SEQUENCE [LARGE SCALE GENOMIC DNA]</scope>
    <source>
        <strain evidence="1 2">SIID29052-01</strain>
    </source>
</reference>
<accession>A0A6V8LVZ7</accession>
<comment type="caution">
    <text evidence="1">The sequence shown here is derived from an EMBL/GenBank/DDBJ whole genome shotgun (WGS) entry which is preliminary data.</text>
</comment>
<evidence type="ECO:0000313" key="2">
    <source>
        <dbReference type="Proteomes" id="UP000494245"/>
    </source>
</evidence>
<dbReference type="AlphaFoldDB" id="A0A6V8LVZ7"/>
<dbReference type="EMBL" id="BLTE01000026">
    <property type="protein sequence ID" value="GFK95914.1"/>
    <property type="molecule type" value="Genomic_DNA"/>
</dbReference>
<proteinExistence type="predicted"/>
<dbReference type="Proteomes" id="UP000494245">
    <property type="component" value="Unassembled WGS sequence"/>
</dbReference>
<organism evidence="1 2">
    <name type="scientific">Fundidesulfovibrio magnetotacticus</name>
    <dbReference type="NCBI Taxonomy" id="2730080"/>
    <lineage>
        <taxon>Bacteria</taxon>
        <taxon>Pseudomonadati</taxon>
        <taxon>Thermodesulfobacteriota</taxon>
        <taxon>Desulfovibrionia</taxon>
        <taxon>Desulfovibrionales</taxon>
        <taxon>Desulfovibrionaceae</taxon>
        <taxon>Fundidesulfovibrio</taxon>
    </lineage>
</organism>
<name>A0A6V8LVZ7_9BACT</name>
<evidence type="ECO:0000313" key="1">
    <source>
        <dbReference type="EMBL" id="GFK95914.1"/>
    </source>
</evidence>
<sequence length="45" mass="5355">MRWEYLELNDEQTRLGKTISKTIGWTALASFNIAYLIKLYCEWGK</sequence>